<evidence type="ECO:0000313" key="3">
    <source>
        <dbReference type="EMBL" id="PZG50356.1"/>
    </source>
</evidence>
<protein>
    <recommendedName>
        <fullName evidence="2">DUF8094 domain-containing protein</fullName>
    </recommendedName>
</protein>
<evidence type="ECO:0000259" key="2">
    <source>
        <dbReference type="Pfam" id="PF26366"/>
    </source>
</evidence>
<keyword evidence="1" id="KW-0732">Signal</keyword>
<evidence type="ECO:0000256" key="1">
    <source>
        <dbReference type="SAM" id="SignalP"/>
    </source>
</evidence>
<feature type="signal peptide" evidence="1">
    <location>
        <begin position="1"/>
        <end position="23"/>
    </location>
</feature>
<dbReference type="Proteomes" id="UP000248544">
    <property type="component" value="Unassembled WGS sequence"/>
</dbReference>
<organism evidence="3 4">
    <name type="scientific">Spongiactinospora gelatinilytica</name>
    <dbReference type="NCBI Taxonomy" id="2666298"/>
    <lineage>
        <taxon>Bacteria</taxon>
        <taxon>Bacillati</taxon>
        <taxon>Actinomycetota</taxon>
        <taxon>Actinomycetes</taxon>
        <taxon>Streptosporangiales</taxon>
        <taxon>Streptosporangiaceae</taxon>
        <taxon>Spongiactinospora</taxon>
    </lineage>
</organism>
<dbReference type="AlphaFoldDB" id="A0A2W2GLC4"/>
<feature type="chain" id="PRO_5015984956" description="DUF8094 domain-containing protein" evidence="1">
    <location>
        <begin position="24"/>
        <end position="351"/>
    </location>
</feature>
<proteinExistence type="predicted"/>
<dbReference type="InterPro" id="IPR058407">
    <property type="entry name" value="DUF8094"/>
</dbReference>
<keyword evidence="4" id="KW-1185">Reference proteome</keyword>
<name>A0A2W2GLC4_9ACTN</name>
<sequence>MLVATLMLLPVVLAACSTGGGKAGEPSPVAATTPAATPGGATTASTVAAPMVKQDEARRVVTRLLATDDVLRAGGELRMALEIVRDGQAALTTAAYRANDMEPPRYGWGDPVLYVPRLDRAPYWFTAVVERRDGPAGRERGDRRADGSRSAVLTFMRENDESRWQLSFATLLYPGAEPPEIALDAEGYATALSTRDESLEISPQLMAPLHATVAEEGSQGFSAALIAPGEHTTGYSAEIAERKQQARHDGLNFDSIFGATKSPVFGLRTRDGGGFVQYAMTRTTTLSAKLPSAPWIAIPQDARWAAEQPAMAKEMRIIETHQYAADVPAKGARKPAEVIAFDGAITRVSGR</sequence>
<reference evidence="3 4" key="1">
    <citation type="submission" date="2018-01" db="EMBL/GenBank/DDBJ databases">
        <title>Draft genome sequence of Sphaerisporangium sp. 7K107.</title>
        <authorList>
            <person name="Sahin N."/>
            <person name="Saygin H."/>
            <person name="Ay H."/>
        </authorList>
    </citation>
    <scope>NUCLEOTIDE SEQUENCE [LARGE SCALE GENOMIC DNA]</scope>
    <source>
        <strain evidence="3 4">7K107</strain>
    </source>
</reference>
<evidence type="ECO:0000313" key="4">
    <source>
        <dbReference type="Proteomes" id="UP000248544"/>
    </source>
</evidence>
<comment type="caution">
    <text evidence="3">The sequence shown here is derived from an EMBL/GenBank/DDBJ whole genome shotgun (WGS) entry which is preliminary data.</text>
</comment>
<feature type="domain" description="DUF8094" evidence="2">
    <location>
        <begin position="49"/>
        <end position="349"/>
    </location>
</feature>
<accession>A0A2W2GLC4</accession>
<gene>
    <name evidence="3" type="ORF">C1I98_10770</name>
</gene>
<dbReference type="Pfam" id="PF26366">
    <property type="entry name" value="DUF8094"/>
    <property type="match status" value="1"/>
</dbReference>
<dbReference type="EMBL" id="POUA01000062">
    <property type="protein sequence ID" value="PZG50356.1"/>
    <property type="molecule type" value="Genomic_DNA"/>
</dbReference>